<proteinExistence type="predicted"/>
<accession>A0ABS1LC38</accession>
<dbReference type="SMART" id="SM00646">
    <property type="entry name" value="Ami_3"/>
    <property type="match status" value="1"/>
</dbReference>
<dbReference type="Pfam" id="PF01520">
    <property type="entry name" value="Amidase_3"/>
    <property type="match status" value="1"/>
</dbReference>
<evidence type="ECO:0000313" key="5">
    <source>
        <dbReference type="Proteomes" id="UP000636918"/>
    </source>
</evidence>
<sequence>MALAVAEPAGLRRVILRLAAAALLVLTGLAAPGSASAQPSRPLDGRTIVIDPGHQLGNHRFPQQINRPVPAGGFTKPCNTTGTATDGGYAEATFVWQVSRAVARRLRALGATVVLTRHSNRQDRWGPCVDARGRAGNSIDADLKLSVHADGSYAAGARGFHVIAPADRAPWTDDIFEPSSRLARDVKSGLVAKGFAPANYIAGGDGLDVRSDLGTLNLSDVPTVMVELGNMRSAAEARVMTSAAGRARYARGLVAGVRGFLD</sequence>
<dbReference type="PANTHER" id="PTHR30404">
    <property type="entry name" value="N-ACETYLMURAMOYL-L-ALANINE AMIDASE"/>
    <property type="match status" value="1"/>
</dbReference>
<dbReference type="EMBL" id="JAERSG010000005">
    <property type="protein sequence ID" value="MBL0749102.1"/>
    <property type="molecule type" value="Genomic_DNA"/>
</dbReference>
<keyword evidence="5" id="KW-1185">Reference proteome</keyword>
<dbReference type="Proteomes" id="UP000636918">
    <property type="component" value="Unassembled WGS sequence"/>
</dbReference>
<evidence type="ECO:0000313" key="4">
    <source>
        <dbReference type="EMBL" id="MBL0749102.1"/>
    </source>
</evidence>
<evidence type="ECO:0000259" key="3">
    <source>
        <dbReference type="SMART" id="SM00646"/>
    </source>
</evidence>
<dbReference type="CDD" id="cd02696">
    <property type="entry name" value="MurNAc-LAA"/>
    <property type="match status" value="1"/>
</dbReference>
<gene>
    <name evidence="4" type="ORF">JI751_15890</name>
</gene>
<organism evidence="4 5">
    <name type="scientific">Nocardioides baculatus</name>
    <dbReference type="NCBI Taxonomy" id="2801337"/>
    <lineage>
        <taxon>Bacteria</taxon>
        <taxon>Bacillati</taxon>
        <taxon>Actinomycetota</taxon>
        <taxon>Actinomycetes</taxon>
        <taxon>Propionibacteriales</taxon>
        <taxon>Nocardioidaceae</taxon>
        <taxon>Nocardioides</taxon>
    </lineage>
</organism>
<dbReference type="PANTHER" id="PTHR30404:SF0">
    <property type="entry name" value="N-ACETYLMURAMOYL-L-ALANINE AMIDASE AMIC"/>
    <property type="match status" value="1"/>
</dbReference>
<feature type="chain" id="PRO_5046030742" evidence="2">
    <location>
        <begin position="38"/>
        <end position="262"/>
    </location>
</feature>
<evidence type="ECO:0000256" key="1">
    <source>
        <dbReference type="ARBA" id="ARBA00022801"/>
    </source>
</evidence>
<dbReference type="SUPFAM" id="SSF53187">
    <property type="entry name" value="Zn-dependent exopeptidases"/>
    <property type="match status" value="1"/>
</dbReference>
<reference evidence="4 5" key="1">
    <citation type="submission" date="2021-01" db="EMBL/GenBank/DDBJ databases">
        <title>Genome seq and assembly of Nocardiodes sp. G10.</title>
        <authorList>
            <person name="Chhetri G."/>
        </authorList>
    </citation>
    <scope>NUCLEOTIDE SEQUENCE [LARGE SCALE GENOMIC DNA]</scope>
    <source>
        <strain evidence="4 5">G10</strain>
    </source>
</reference>
<dbReference type="InterPro" id="IPR002508">
    <property type="entry name" value="MurNAc-LAA_cat"/>
</dbReference>
<comment type="caution">
    <text evidence="4">The sequence shown here is derived from an EMBL/GenBank/DDBJ whole genome shotgun (WGS) entry which is preliminary data.</text>
</comment>
<feature type="domain" description="MurNAc-LAA" evidence="3">
    <location>
        <begin position="133"/>
        <end position="258"/>
    </location>
</feature>
<feature type="signal peptide" evidence="2">
    <location>
        <begin position="1"/>
        <end position="37"/>
    </location>
</feature>
<keyword evidence="2" id="KW-0732">Signal</keyword>
<dbReference type="Gene3D" id="3.40.630.40">
    <property type="entry name" value="Zn-dependent exopeptidases"/>
    <property type="match status" value="1"/>
</dbReference>
<name>A0ABS1LC38_9ACTN</name>
<dbReference type="InterPro" id="IPR050695">
    <property type="entry name" value="N-acetylmuramoyl_amidase_3"/>
</dbReference>
<keyword evidence="1" id="KW-0378">Hydrolase</keyword>
<protein>
    <submittedName>
        <fullName evidence="4">N-acetylmuramoyl-L-alanine amidase</fullName>
    </submittedName>
</protein>
<evidence type="ECO:0000256" key="2">
    <source>
        <dbReference type="SAM" id="SignalP"/>
    </source>
</evidence>